<proteinExistence type="predicted"/>
<accession>A0ABQ8D2M3</accession>
<name>A0ABQ8D2M3_BRANA</name>
<protein>
    <recommendedName>
        <fullName evidence="3">Retrotransposon gag domain-containing protein</fullName>
    </recommendedName>
</protein>
<evidence type="ECO:0008006" key="3">
    <source>
        <dbReference type="Google" id="ProtNLM"/>
    </source>
</evidence>
<evidence type="ECO:0000313" key="2">
    <source>
        <dbReference type="Proteomes" id="UP000824890"/>
    </source>
</evidence>
<organism evidence="1 2">
    <name type="scientific">Brassica napus</name>
    <name type="common">Rape</name>
    <dbReference type="NCBI Taxonomy" id="3708"/>
    <lineage>
        <taxon>Eukaryota</taxon>
        <taxon>Viridiplantae</taxon>
        <taxon>Streptophyta</taxon>
        <taxon>Embryophyta</taxon>
        <taxon>Tracheophyta</taxon>
        <taxon>Spermatophyta</taxon>
        <taxon>Magnoliopsida</taxon>
        <taxon>eudicotyledons</taxon>
        <taxon>Gunneridae</taxon>
        <taxon>Pentapetalae</taxon>
        <taxon>rosids</taxon>
        <taxon>malvids</taxon>
        <taxon>Brassicales</taxon>
        <taxon>Brassicaceae</taxon>
        <taxon>Brassiceae</taxon>
        <taxon>Brassica</taxon>
    </lineage>
</organism>
<reference evidence="1 2" key="1">
    <citation type="submission" date="2021-05" db="EMBL/GenBank/DDBJ databases">
        <title>Genome Assembly of Synthetic Allotetraploid Brassica napus Reveals Homoeologous Exchanges between Subgenomes.</title>
        <authorList>
            <person name="Davis J.T."/>
        </authorList>
    </citation>
    <scope>NUCLEOTIDE SEQUENCE [LARGE SCALE GENOMIC DNA]</scope>
    <source>
        <strain evidence="2">cv. Da-Ae</strain>
        <tissue evidence="1">Seedling</tissue>
    </source>
</reference>
<gene>
    <name evidence="1" type="ORF">HID58_022719</name>
</gene>
<sequence length="167" mass="19938">ETVMKLIYHGLNHIHFFILHNQVPSWKKLSFAISFLRGEARAWWKRKKHAGMMKNRSTLGRSSKPNYQWEETEFNFGLGESNLQYPPQEVPLSIETVMKLIYHGLNHIHFFILHNQVPSWKKLSFAISLLRGEARAWWKVEEEARWYDEEPIYTWKELKAQLSVGRD</sequence>
<feature type="non-terminal residue" evidence="1">
    <location>
        <position position="1"/>
    </location>
</feature>
<evidence type="ECO:0000313" key="1">
    <source>
        <dbReference type="EMBL" id="KAH0922701.1"/>
    </source>
</evidence>
<comment type="caution">
    <text evidence="1">The sequence shown here is derived from an EMBL/GenBank/DDBJ whole genome shotgun (WGS) entry which is preliminary data.</text>
</comment>
<dbReference type="EMBL" id="JAGKQM010000006">
    <property type="protein sequence ID" value="KAH0922701.1"/>
    <property type="molecule type" value="Genomic_DNA"/>
</dbReference>
<keyword evidence="2" id="KW-1185">Reference proteome</keyword>
<dbReference type="Proteomes" id="UP000824890">
    <property type="component" value="Unassembled WGS sequence"/>
</dbReference>